<feature type="binding site" evidence="6 7">
    <location>
        <position position="104"/>
    </location>
    <ligand>
        <name>S-adenosyl-L-methionine</name>
        <dbReference type="ChEBI" id="CHEBI:59789"/>
    </ligand>
</feature>
<dbReference type="GO" id="GO:0003723">
    <property type="term" value="F:RNA binding"/>
    <property type="evidence" value="ECO:0007669"/>
    <property type="project" value="InterPro"/>
</dbReference>
<dbReference type="PANTHER" id="PTHR42971:SF1">
    <property type="entry name" value="TRNA (CYTIDINE(34)-2'-O)-METHYLTRANSFERASE"/>
    <property type="match status" value="1"/>
</dbReference>
<evidence type="ECO:0000313" key="10">
    <source>
        <dbReference type="Proteomes" id="UP000076404"/>
    </source>
</evidence>
<name>A0A143BPI5_9BACT</name>
<comment type="catalytic activity">
    <reaction evidence="6">
        <text>cytidine(34) in tRNA + S-adenosyl-L-methionine = 2'-O-methylcytidine(34) in tRNA + S-adenosyl-L-homocysteine + H(+)</text>
        <dbReference type="Rhea" id="RHEA:43084"/>
        <dbReference type="Rhea" id="RHEA-COMP:10331"/>
        <dbReference type="Rhea" id="RHEA-COMP:10332"/>
        <dbReference type="ChEBI" id="CHEBI:15378"/>
        <dbReference type="ChEBI" id="CHEBI:57856"/>
        <dbReference type="ChEBI" id="CHEBI:59789"/>
        <dbReference type="ChEBI" id="CHEBI:74495"/>
        <dbReference type="ChEBI" id="CHEBI:82748"/>
        <dbReference type="EC" id="2.1.1.207"/>
    </reaction>
</comment>
<dbReference type="GO" id="GO:0141102">
    <property type="term" value="F:tRNA (5-carboxymethylaminomethyluridine(34)-2'-O)-methyltransferase activity"/>
    <property type="evidence" value="ECO:0007669"/>
    <property type="project" value="RHEA"/>
</dbReference>
<evidence type="ECO:0000256" key="1">
    <source>
        <dbReference type="ARBA" id="ARBA00022490"/>
    </source>
</evidence>
<dbReference type="Gene3D" id="3.40.1280.10">
    <property type="match status" value="1"/>
</dbReference>
<comment type="function">
    <text evidence="6">Could methylate the ribose at the nucleotide 34 wobble position in tRNA.</text>
</comment>
<keyword evidence="2 6" id="KW-0489">Methyltransferase</keyword>
<proteinExistence type="inferred from homology"/>
<dbReference type="InterPro" id="IPR001537">
    <property type="entry name" value="SpoU_MeTrfase"/>
</dbReference>
<dbReference type="PIRSF" id="PIRSF029256">
    <property type="entry name" value="SpoU_TrmH_prd"/>
    <property type="match status" value="1"/>
</dbReference>
<feature type="binding site" evidence="6 7">
    <location>
        <position position="125"/>
    </location>
    <ligand>
        <name>S-adenosyl-L-methionine</name>
        <dbReference type="ChEBI" id="CHEBI:59789"/>
    </ligand>
</feature>
<dbReference type="AlphaFoldDB" id="A0A143BPI5"/>
<keyword evidence="5 6" id="KW-0819">tRNA processing</keyword>
<feature type="binding site" evidence="6 7">
    <location>
        <position position="134"/>
    </location>
    <ligand>
        <name>S-adenosyl-L-methionine</name>
        <dbReference type="ChEBI" id="CHEBI:59789"/>
    </ligand>
</feature>
<dbReference type="GO" id="GO:0002130">
    <property type="term" value="P:wobble position ribose methylation"/>
    <property type="evidence" value="ECO:0007669"/>
    <property type="project" value="TreeGrafter"/>
</dbReference>
<feature type="domain" description="tRNA/rRNA methyltransferase SpoU type" evidence="8">
    <location>
        <begin position="3"/>
        <end position="146"/>
    </location>
</feature>
<dbReference type="InterPro" id="IPR029026">
    <property type="entry name" value="tRNA_m1G_MTases_N"/>
</dbReference>
<dbReference type="EC" id="2.1.1.207" evidence="6"/>
<evidence type="ECO:0000256" key="6">
    <source>
        <dbReference type="HAMAP-Rule" id="MF_01885"/>
    </source>
</evidence>
<evidence type="ECO:0000256" key="3">
    <source>
        <dbReference type="ARBA" id="ARBA00022679"/>
    </source>
</evidence>
<organism evidence="9 10">
    <name type="scientific">Gemmatimonas phototrophica</name>
    <dbReference type="NCBI Taxonomy" id="1379270"/>
    <lineage>
        <taxon>Bacteria</taxon>
        <taxon>Pseudomonadati</taxon>
        <taxon>Gemmatimonadota</taxon>
        <taxon>Gemmatimonadia</taxon>
        <taxon>Gemmatimonadales</taxon>
        <taxon>Gemmatimonadaceae</taxon>
        <taxon>Gemmatimonas</taxon>
    </lineage>
</organism>
<comment type="caution">
    <text evidence="6">Lacks conserved residue(s) required for the propagation of feature annotation.</text>
</comment>
<protein>
    <recommendedName>
        <fullName evidence="6">Putative tRNA (cytidine(34)-2'-O)-methyltransferase</fullName>
        <ecNumber evidence="6">2.1.1.207</ecNumber>
    </recommendedName>
    <alternativeName>
        <fullName evidence="6">tRNA (cytidine/uridine-2'-O-)-methyltransferase</fullName>
    </alternativeName>
</protein>
<reference evidence="9 10" key="2">
    <citation type="journal article" date="2016" name="Environ. Microbiol. Rep.">
        <title>Metagenomic evidence for the presence of phototrophic Gemmatimonadetes bacteria in diverse environments.</title>
        <authorList>
            <person name="Zeng Y."/>
            <person name="Baumbach J."/>
            <person name="Barbosa E.G."/>
            <person name="Azevedo V."/>
            <person name="Zhang C."/>
            <person name="Koblizek M."/>
        </authorList>
    </citation>
    <scope>NUCLEOTIDE SEQUENCE [LARGE SCALE GENOMIC DNA]</scope>
    <source>
        <strain evidence="9 10">AP64</strain>
    </source>
</reference>
<dbReference type="KEGG" id="gph:GEMMAAP_17070"/>
<dbReference type="EMBL" id="CP011454">
    <property type="protein sequence ID" value="AMW06969.1"/>
    <property type="molecule type" value="Genomic_DNA"/>
</dbReference>
<dbReference type="SUPFAM" id="SSF75217">
    <property type="entry name" value="alpha/beta knot"/>
    <property type="match status" value="1"/>
</dbReference>
<dbReference type="eggNOG" id="COG0219">
    <property type="taxonomic scope" value="Bacteria"/>
</dbReference>
<dbReference type="GO" id="GO:0005737">
    <property type="term" value="C:cytoplasm"/>
    <property type="evidence" value="ECO:0007669"/>
    <property type="project" value="UniProtKB-SubCell"/>
</dbReference>
<dbReference type="Pfam" id="PF00588">
    <property type="entry name" value="SpoU_methylase"/>
    <property type="match status" value="1"/>
</dbReference>
<dbReference type="InterPro" id="IPR016914">
    <property type="entry name" value="TrmL"/>
</dbReference>
<comment type="catalytic activity">
    <reaction evidence="6">
        <text>5-carboxymethylaminomethyluridine(34) in tRNA(Leu) + S-adenosyl-L-methionine = 5-carboxymethylaminomethyl-2'-O-methyluridine(34) in tRNA(Leu) + S-adenosyl-L-homocysteine + H(+)</text>
        <dbReference type="Rhea" id="RHEA:43088"/>
        <dbReference type="Rhea" id="RHEA-COMP:10333"/>
        <dbReference type="Rhea" id="RHEA-COMP:10334"/>
        <dbReference type="ChEBI" id="CHEBI:15378"/>
        <dbReference type="ChEBI" id="CHEBI:57856"/>
        <dbReference type="ChEBI" id="CHEBI:59789"/>
        <dbReference type="ChEBI" id="CHEBI:74508"/>
        <dbReference type="ChEBI" id="CHEBI:74511"/>
        <dbReference type="EC" id="2.1.1.207"/>
    </reaction>
</comment>
<keyword evidence="3 6" id="KW-0808">Transferase</keyword>
<dbReference type="Proteomes" id="UP000076404">
    <property type="component" value="Chromosome"/>
</dbReference>
<comment type="subcellular location">
    <subcellularLocation>
        <location evidence="6">Cytoplasm</location>
    </subcellularLocation>
</comment>
<evidence type="ECO:0000256" key="5">
    <source>
        <dbReference type="ARBA" id="ARBA00022694"/>
    </source>
</evidence>
<dbReference type="InterPro" id="IPR029028">
    <property type="entry name" value="Alpha/beta_knot_MTases"/>
</dbReference>
<comment type="similarity">
    <text evidence="6">Belongs to the class IV-like SAM-binding methyltransferase superfamily. RNA methyltransferase TrmH family. TrmL subfamily.</text>
</comment>
<dbReference type="OrthoDB" id="9789043at2"/>
<evidence type="ECO:0000256" key="2">
    <source>
        <dbReference type="ARBA" id="ARBA00022603"/>
    </source>
</evidence>
<dbReference type="GO" id="GO:0141098">
    <property type="term" value="F:tRNA (cytidine(34)-2'-O)-methyltransferase activity"/>
    <property type="evidence" value="ECO:0007669"/>
    <property type="project" value="RHEA"/>
</dbReference>
<evidence type="ECO:0000256" key="7">
    <source>
        <dbReference type="PIRSR" id="PIRSR029256-1"/>
    </source>
</evidence>
<keyword evidence="1 6" id="KW-0963">Cytoplasm</keyword>
<reference evidence="9 10" key="1">
    <citation type="journal article" date="2014" name="Proc. Natl. Acad. Sci. U.S.A.">
        <title>Functional type 2 photosynthetic reaction centers found in the rare bacterial phylum Gemmatimonadetes.</title>
        <authorList>
            <person name="Zeng Y."/>
            <person name="Feng F."/>
            <person name="Medova H."/>
            <person name="Dean J."/>
            <person name="Koblizek M."/>
        </authorList>
    </citation>
    <scope>NUCLEOTIDE SEQUENCE [LARGE SCALE GENOMIC DNA]</scope>
    <source>
        <strain evidence="9 10">AP64</strain>
    </source>
</reference>
<evidence type="ECO:0000313" key="9">
    <source>
        <dbReference type="EMBL" id="AMW06969.1"/>
    </source>
</evidence>
<accession>A0A143BPI5</accession>
<keyword evidence="10" id="KW-1185">Reference proteome</keyword>
<dbReference type="HAMAP" id="MF_01885">
    <property type="entry name" value="tRNA_methyltr_TrmL"/>
    <property type="match status" value="1"/>
</dbReference>
<evidence type="ECO:0000256" key="4">
    <source>
        <dbReference type="ARBA" id="ARBA00022691"/>
    </source>
</evidence>
<dbReference type="PANTHER" id="PTHR42971">
    <property type="entry name" value="TRNA (CYTIDINE(34)-2'-O)-METHYLTRANSFERASE"/>
    <property type="match status" value="1"/>
</dbReference>
<keyword evidence="4 6" id="KW-0949">S-adenosyl-L-methionine</keyword>
<evidence type="ECO:0000259" key="8">
    <source>
        <dbReference type="Pfam" id="PF00588"/>
    </source>
</evidence>
<gene>
    <name evidence="9" type="ORF">GEMMAAP_17070</name>
</gene>
<dbReference type="CDD" id="cd18094">
    <property type="entry name" value="SpoU-like_TrmL"/>
    <property type="match status" value="1"/>
</dbReference>
<sequence length="157" mass="17675">MSLHVVLVHPEIHWNTGNAGRTCLATGATLHLIEPLGFSLSEREVKRAGLDYWEHVDVRVWKHWDLFEAEMPRLGEPWFFSTKGTTSFWDAPLGDADGAVLVFGRETAGLPAELHARYADRFVTMPMHSAHIRSLNLSTSVAVGVYEVLRQRRALGR</sequence>
<dbReference type="STRING" id="1379270.GEMMAAP_17070"/>